<sequence>MIDDARRLTVATDKIGTPADRHVSAAASRLAGPVQRWYLTG</sequence>
<name>A0A1C5AUP6_9ACTN</name>
<accession>A0A1C5AUP6</accession>
<reference evidence="2" key="1">
    <citation type="submission" date="2016-06" db="EMBL/GenBank/DDBJ databases">
        <authorList>
            <person name="Varghese N."/>
            <person name="Submissions Spin"/>
        </authorList>
    </citation>
    <scope>NUCLEOTIDE SEQUENCE [LARGE SCALE GENOMIC DNA]</scope>
    <source>
        <strain evidence="2">DSM 43168</strain>
    </source>
</reference>
<protein>
    <submittedName>
        <fullName evidence="1">Uncharacterized protein</fullName>
    </submittedName>
</protein>
<dbReference type="Proteomes" id="UP000183585">
    <property type="component" value="Unassembled WGS sequence"/>
</dbReference>
<organism evidence="1 2">
    <name type="scientific">Micromonospora carbonacea</name>
    <dbReference type="NCBI Taxonomy" id="47853"/>
    <lineage>
        <taxon>Bacteria</taxon>
        <taxon>Bacillati</taxon>
        <taxon>Actinomycetota</taxon>
        <taxon>Actinomycetes</taxon>
        <taxon>Micromonosporales</taxon>
        <taxon>Micromonosporaceae</taxon>
        <taxon>Micromonospora</taxon>
    </lineage>
</organism>
<dbReference type="AlphaFoldDB" id="A0A1C5AUP6"/>
<evidence type="ECO:0000313" key="2">
    <source>
        <dbReference type="Proteomes" id="UP000183585"/>
    </source>
</evidence>
<dbReference type="EMBL" id="FMCT01000020">
    <property type="protein sequence ID" value="SCF48883.1"/>
    <property type="molecule type" value="Genomic_DNA"/>
</dbReference>
<evidence type="ECO:0000313" key="1">
    <source>
        <dbReference type="EMBL" id="SCF48883.1"/>
    </source>
</evidence>
<proteinExistence type="predicted"/>
<gene>
    <name evidence="1" type="ORF">GA0070563_12023</name>
</gene>
<keyword evidence="2" id="KW-1185">Reference proteome</keyword>